<organism evidence="3 4">
    <name type="scientific">Allomyces macrogynus (strain ATCC 38327)</name>
    <name type="common">Allomyces javanicus var. macrogynus</name>
    <dbReference type="NCBI Taxonomy" id="578462"/>
    <lineage>
        <taxon>Eukaryota</taxon>
        <taxon>Fungi</taxon>
        <taxon>Fungi incertae sedis</taxon>
        <taxon>Blastocladiomycota</taxon>
        <taxon>Blastocladiomycetes</taxon>
        <taxon>Blastocladiales</taxon>
        <taxon>Blastocladiaceae</taxon>
        <taxon>Allomyces</taxon>
    </lineage>
</organism>
<feature type="transmembrane region" description="Helical" evidence="1">
    <location>
        <begin position="24"/>
        <end position="43"/>
    </location>
</feature>
<dbReference type="Pfam" id="PF09813">
    <property type="entry name" value="Coa3_cc"/>
    <property type="match status" value="1"/>
</dbReference>
<evidence type="ECO:0000259" key="2">
    <source>
        <dbReference type="Pfam" id="PF09813"/>
    </source>
</evidence>
<dbReference type="OrthoDB" id="10018333at2759"/>
<sequence>MPAMAAAPVSAHDALRSRFRGKNALIGVALFGFCASVFTYSILAVKQEKFDDIEAMLDEKRKQRAAQAAART</sequence>
<reference evidence="4" key="2">
    <citation type="submission" date="2009-11" db="EMBL/GenBank/DDBJ databases">
        <title>The Genome Sequence of Allomyces macrogynus strain ATCC 38327.</title>
        <authorList>
            <consortium name="The Broad Institute Genome Sequencing Platform"/>
            <person name="Russ C."/>
            <person name="Cuomo C."/>
            <person name="Shea T."/>
            <person name="Young S.K."/>
            <person name="Zeng Q."/>
            <person name="Koehrsen M."/>
            <person name="Haas B."/>
            <person name="Borodovsky M."/>
            <person name="Guigo R."/>
            <person name="Alvarado L."/>
            <person name="Berlin A."/>
            <person name="Borenstein D."/>
            <person name="Chen Z."/>
            <person name="Engels R."/>
            <person name="Freedman E."/>
            <person name="Gellesch M."/>
            <person name="Goldberg J."/>
            <person name="Griggs A."/>
            <person name="Gujja S."/>
            <person name="Heiman D."/>
            <person name="Hepburn T."/>
            <person name="Howarth C."/>
            <person name="Jen D."/>
            <person name="Larson L."/>
            <person name="Lewis B."/>
            <person name="Mehta T."/>
            <person name="Park D."/>
            <person name="Pearson M."/>
            <person name="Roberts A."/>
            <person name="Saif S."/>
            <person name="Shenoy N."/>
            <person name="Sisk P."/>
            <person name="Stolte C."/>
            <person name="Sykes S."/>
            <person name="Walk T."/>
            <person name="White J."/>
            <person name="Yandava C."/>
            <person name="Burger G."/>
            <person name="Gray M.W."/>
            <person name="Holland P.W.H."/>
            <person name="King N."/>
            <person name="Lang F.B.F."/>
            <person name="Roger A.J."/>
            <person name="Ruiz-Trillo I."/>
            <person name="Lander E."/>
            <person name="Nusbaum C."/>
        </authorList>
    </citation>
    <scope>NUCLEOTIDE SEQUENCE [LARGE SCALE GENOMIC DNA]</scope>
    <source>
        <strain evidence="4">ATCC 38327</strain>
    </source>
</reference>
<accession>A0A0L0TEC9</accession>
<dbReference type="VEuPathDB" id="FungiDB:AMAG_20673"/>
<name>A0A0L0TEC9_ALLM3</name>
<reference evidence="3 4" key="1">
    <citation type="submission" date="2009-11" db="EMBL/GenBank/DDBJ databases">
        <title>Annotation of Allomyces macrogynus ATCC 38327.</title>
        <authorList>
            <consortium name="The Broad Institute Genome Sequencing Platform"/>
            <person name="Russ C."/>
            <person name="Cuomo C."/>
            <person name="Burger G."/>
            <person name="Gray M.W."/>
            <person name="Holland P.W.H."/>
            <person name="King N."/>
            <person name="Lang F.B.F."/>
            <person name="Roger A.J."/>
            <person name="Ruiz-Trillo I."/>
            <person name="Young S.K."/>
            <person name="Zeng Q."/>
            <person name="Gargeya S."/>
            <person name="Fitzgerald M."/>
            <person name="Haas B."/>
            <person name="Abouelleil A."/>
            <person name="Alvarado L."/>
            <person name="Arachchi H.M."/>
            <person name="Berlin A."/>
            <person name="Chapman S.B."/>
            <person name="Gearin G."/>
            <person name="Goldberg J."/>
            <person name="Griggs A."/>
            <person name="Gujja S."/>
            <person name="Hansen M."/>
            <person name="Heiman D."/>
            <person name="Howarth C."/>
            <person name="Larimer J."/>
            <person name="Lui A."/>
            <person name="MacDonald P.J.P."/>
            <person name="McCowen C."/>
            <person name="Montmayeur A."/>
            <person name="Murphy C."/>
            <person name="Neiman D."/>
            <person name="Pearson M."/>
            <person name="Priest M."/>
            <person name="Roberts A."/>
            <person name="Saif S."/>
            <person name="Shea T."/>
            <person name="Sisk P."/>
            <person name="Stolte C."/>
            <person name="Sykes S."/>
            <person name="Wortman J."/>
            <person name="Nusbaum C."/>
            <person name="Birren B."/>
        </authorList>
    </citation>
    <scope>NUCLEOTIDE SEQUENCE [LARGE SCALE GENOMIC DNA]</scope>
    <source>
        <strain evidence="3 4">ATCC 38327</strain>
    </source>
</reference>
<keyword evidence="1" id="KW-0812">Transmembrane</keyword>
<evidence type="ECO:0000313" key="3">
    <source>
        <dbReference type="EMBL" id="KNE73107.1"/>
    </source>
</evidence>
<keyword evidence="4" id="KW-1185">Reference proteome</keyword>
<keyword evidence="1" id="KW-0472">Membrane</keyword>
<evidence type="ECO:0000256" key="1">
    <source>
        <dbReference type="SAM" id="Phobius"/>
    </source>
</evidence>
<keyword evidence="1" id="KW-1133">Transmembrane helix</keyword>
<dbReference type="InterPro" id="IPR018628">
    <property type="entry name" value="Coa3_CC"/>
</dbReference>
<dbReference type="Proteomes" id="UP000054350">
    <property type="component" value="Unassembled WGS sequence"/>
</dbReference>
<proteinExistence type="predicted"/>
<dbReference type="AlphaFoldDB" id="A0A0L0TEC9"/>
<protein>
    <recommendedName>
        <fullName evidence="2">Cytochrome c oxidase assembly factor 3 mitochondrial coiled-coil domain-containing protein</fullName>
    </recommendedName>
</protein>
<feature type="domain" description="Cytochrome c oxidase assembly factor 3 mitochondrial coiled-coil" evidence="2">
    <location>
        <begin position="18"/>
        <end position="58"/>
    </location>
</feature>
<dbReference type="EMBL" id="GG745388">
    <property type="protein sequence ID" value="KNE73107.1"/>
    <property type="molecule type" value="Genomic_DNA"/>
</dbReference>
<gene>
    <name evidence="3" type="ORF">AMAG_20673</name>
</gene>
<evidence type="ECO:0000313" key="4">
    <source>
        <dbReference type="Proteomes" id="UP000054350"/>
    </source>
</evidence>